<dbReference type="Pfam" id="PF00395">
    <property type="entry name" value="SLH"/>
    <property type="match status" value="1"/>
</dbReference>
<gene>
    <name evidence="4" type="ORF">AC625_24650</name>
</gene>
<name>A0A0K9G4E1_9BACI</name>
<dbReference type="InterPro" id="IPR051465">
    <property type="entry name" value="Cell_Envelope_Struct_Comp"/>
</dbReference>
<dbReference type="Proteomes" id="UP000037146">
    <property type="component" value="Unassembled WGS sequence"/>
</dbReference>
<sequence>MHKKTVKGFILGLSTAVILGSATLTVGAATSGKFKDVKAMAWYENAVLWAQEKGIVSGYPDGTFKPNSNVTRAELTGVVQNLAKEGYLNSDIPLDGYEKYEAIQVGKTTLKDLENTLGKFSPVGGSPEYNGYYVLSTKDMDITVTSIDKNVIDGKRYSPSKSTIKHYPQVTKQNLEKLENGMSYEQVSAILGGKGSLERDTTTYKAYSWYGTDKTTNGTPYDTSGRFEFKKIGDGLSLNLQIVEPAATEGK</sequence>
<evidence type="ECO:0000313" key="5">
    <source>
        <dbReference type="Proteomes" id="UP000037146"/>
    </source>
</evidence>
<dbReference type="InterPro" id="IPR001119">
    <property type="entry name" value="SLH_dom"/>
</dbReference>
<comment type="caution">
    <text evidence="4">The sequence shown here is derived from an EMBL/GenBank/DDBJ whole genome shotgun (WGS) entry which is preliminary data.</text>
</comment>
<dbReference type="PROSITE" id="PS51272">
    <property type="entry name" value="SLH"/>
    <property type="match status" value="1"/>
</dbReference>
<dbReference type="Gene3D" id="3.10.450.730">
    <property type="entry name" value="BLIP domain"/>
    <property type="match status" value="1"/>
</dbReference>
<dbReference type="EMBL" id="LFZW01000003">
    <property type="protein sequence ID" value="KMY41478.1"/>
    <property type="molecule type" value="Genomic_DNA"/>
</dbReference>
<dbReference type="PANTHER" id="PTHR43308">
    <property type="entry name" value="OUTER MEMBRANE PROTEIN ALPHA-RELATED"/>
    <property type="match status" value="1"/>
</dbReference>
<feature type="chain" id="PRO_5005524307" description="SLH domain-containing protein" evidence="2">
    <location>
        <begin position="29"/>
        <end position="251"/>
    </location>
</feature>
<feature type="signal peptide" evidence="2">
    <location>
        <begin position="1"/>
        <end position="28"/>
    </location>
</feature>
<evidence type="ECO:0000313" key="4">
    <source>
        <dbReference type="EMBL" id="KMY41478.1"/>
    </source>
</evidence>
<evidence type="ECO:0000256" key="2">
    <source>
        <dbReference type="SAM" id="SignalP"/>
    </source>
</evidence>
<dbReference type="STRING" id="1679170.AC625_24650"/>
<feature type="domain" description="SLH" evidence="3">
    <location>
        <begin position="30"/>
        <end position="93"/>
    </location>
</feature>
<protein>
    <recommendedName>
        <fullName evidence="3">SLH domain-containing protein</fullName>
    </recommendedName>
</protein>
<evidence type="ECO:0000259" key="3">
    <source>
        <dbReference type="PROSITE" id="PS51272"/>
    </source>
</evidence>
<dbReference type="PANTHER" id="PTHR43308:SF5">
    <property type="entry name" value="S-LAYER PROTEIN _ PEPTIDOGLYCAN ENDO-BETA-N-ACETYLGLUCOSAMINIDASE"/>
    <property type="match status" value="1"/>
</dbReference>
<keyword evidence="1 2" id="KW-0732">Signal</keyword>
<dbReference type="PATRIC" id="fig|1679170.3.peg.5541"/>
<organism evidence="4 5">
    <name type="scientific">Peribacillus loiseleuriae</name>
    <dbReference type="NCBI Taxonomy" id="1679170"/>
    <lineage>
        <taxon>Bacteria</taxon>
        <taxon>Bacillati</taxon>
        <taxon>Bacillota</taxon>
        <taxon>Bacilli</taxon>
        <taxon>Bacillales</taxon>
        <taxon>Bacillaceae</taxon>
        <taxon>Peribacillus</taxon>
    </lineage>
</organism>
<dbReference type="OrthoDB" id="5845122at2"/>
<evidence type="ECO:0000256" key="1">
    <source>
        <dbReference type="ARBA" id="ARBA00022729"/>
    </source>
</evidence>
<reference evidence="5" key="1">
    <citation type="submission" date="2015-07" db="EMBL/GenBank/DDBJ databases">
        <title>Genome sequencing project for genomic taxonomy and phylogenomics of Bacillus-like bacteria.</title>
        <authorList>
            <person name="Liu B."/>
            <person name="Wang J."/>
            <person name="Zhu Y."/>
            <person name="Liu G."/>
            <person name="Chen Q."/>
            <person name="Chen Z."/>
            <person name="Lan J."/>
            <person name="Che J."/>
            <person name="Ge C."/>
            <person name="Shi H."/>
            <person name="Pan Z."/>
            <person name="Liu X."/>
        </authorList>
    </citation>
    <scope>NUCLEOTIDE SEQUENCE [LARGE SCALE GENOMIC DNA]</scope>
    <source>
        <strain evidence="5">FJAT-27997</strain>
    </source>
</reference>
<keyword evidence="5" id="KW-1185">Reference proteome</keyword>
<proteinExistence type="predicted"/>
<accession>A0A0K9G4E1</accession>
<dbReference type="AlphaFoldDB" id="A0A0K9G4E1"/>
<dbReference type="RefSeq" id="WP_049684066.1">
    <property type="nucleotide sequence ID" value="NZ_LFZW01000003.1"/>
</dbReference>